<protein>
    <submittedName>
        <fullName evidence="10">Importin N-terminal domain-containing protein</fullName>
    </submittedName>
</protein>
<evidence type="ECO:0000256" key="4">
    <source>
        <dbReference type="ARBA" id="ARBA00022448"/>
    </source>
</evidence>
<comment type="subcellular location">
    <subcellularLocation>
        <location evidence="2">Cytoplasm</location>
    </subcellularLocation>
    <subcellularLocation>
        <location evidence="1">Nucleus</location>
    </subcellularLocation>
</comment>
<dbReference type="WBParaSite" id="Pan_g22833.t1">
    <property type="protein sequence ID" value="Pan_g22833.t1"/>
    <property type="gene ID" value="Pan_g22833"/>
</dbReference>
<evidence type="ECO:0000259" key="8">
    <source>
        <dbReference type="Pfam" id="PF25795"/>
    </source>
</evidence>
<dbReference type="GO" id="GO:0005737">
    <property type="term" value="C:cytoplasm"/>
    <property type="evidence" value="ECO:0007669"/>
    <property type="project" value="UniProtKB-SubCell"/>
</dbReference>
<dbReference type="InterPro" id="IPR016024">
    <property type="entry name" value="ARM-type_fold"/>
</dbReference>
<comment type="similarity">
    <text evidence="3">Belongs to the exportin family.</text>
</comment>
<dbReference type="AlphaFoldDB" id="A0A7E4VMZ8"/>
<keyword evidence="5" id="KW-0963">Cytoplasm</keyword>
<dbReference type="InterPro" id="IPR011989">
    <property type="entry name" value="ARM-like"/>
</dbReference>
<dbReference type="InterPro" id="IPR057947">
    <property type="entry name" value="TPR_XPO7/RBP17"/>
</dbReference>
<evidence type="ECO:0000256" key="1">
    <source>
        <dbReference type="ARBA" id="ARBA00004123"/>
    </source>
</evidence>
<dbReference type="Gene3D" id="1.25.10.10">
    <property type="entry name" value="Leucine-rich Repeat Variant"/>
    <property type="match status" value="1"/>
</dbReference>
<feature type="domain" description="Exportin-7/Ran-binding protein 17 TPR repeats" evidence="8">
    <location>
        <begin position="435"/>
        <end position="674"/>
    </location>
</feature>
<keyword evidence="7" id="KW-0539">Nucleus</keyword>
<proteinExistence type="inferred from homology"/>
<keyword evidence="6" id="KW-0653">Protein transport</keyword>
<evidence type="ECO:0000256" key="2">
    <source>
        <dbReference type="ARBA" id="ARBA00004496"/>
    </source>
</evidence>
<sequence length="1098" mass="126559">MRMDSQIALLNAAAREVYNPTSAQRNIEANATFEQLSESPENLGLILEFLERGEQPNASYIASSSLKKLTERRITISIPEQLRLSSQLLQFLASHAADSDRYASRKLCEVFANICKFNFIFRDAEKNYPFRQPLNQVQKALTSINPEGVLALEILTSVIDTFDNQIICEGTTEHRQVHNEFQNRYLRDYFATAVAQIIEVVSLFQRTVASGGQPTSLQYEYLRQLLIFFKRIFEYEFLGSCYDMEERETVDLPSSWRQKILTIYEPVFVLYQLLPATQTDSIVNLLTIIGCLSSVRRTVFDSEERATIIGHLLNGIQIILIDLAKLNVPQIFVEFSRFLFRLIKNFTFTDLARQKQFTNELLPVLSNFTIGAFQAFDTTASNGIFYLLAFWQAISVHAVMPIKNEEIRNPLESIKPIPIAFVESRMRLCDMSLVGEADSPFDDNVSIVQFMDHFSGLCRTDLASMAVVLKELFEENAQTLMSNEPGSQSYLLAELKLVFWTYIVGACLDNRDSVRCSLLSNEDPEEFDITLFVKVSRLATYNTERLKQHGNFDIPQNIIELELAILSAYDRFRVSYLNETHRYYNEIQNEIVKQMGIVVNDDTDPVWELYLEKIATNIRVWANVDEVMTKSLTLFTSLTSSTSMARKILKLATVQYMFANHDEQTFPFLGSSGSKNILRTRTAFYSSLMRILCYGIDETQTMFDTFIKPVEYRMQQILSALNQGVNETGLKNAIAGVARDFRGMAEACRRSTHYACLMGWCHDKVYAIFLQAVERFYNEPQVTVPILKCLAEFALNRNARLAFSLVNFRGPAIFMEISKIVTTLCERFQTLPQLQPNDSDFYSHRLKVVGAMTSVLKNVLNGNYLPLGLFYTYNDRTFKNMTDTVFRLFTHYAQYIEDIPKIQAIYSDTIYELGRVYPVYITHMPKDDVTVFFHYLERGFHSSDRVRLLNSSTTFERVTDMLLESTNRRNQLEMVHCEPVGDAVAKCLESEPNLLRKYFETFMHMVVFDPRPIHYMAGRVLYNIVHLCPQMYPSWRDDFLSNLTPPLRDALMNIFSKFFTQPFDTQEREAFTVAIEAFHNDLKDNARNAEVHITMDQL</sequence>
<keyword evidence="4" id="KW-0813">Transport</keyword>
<evidence type="ECO:0000256" key="3">
    <source>
        <dbReference type="ARBA" id="ARBA00009466"/>
    </source>
</evidence>
<dbReference type="Proteomes" id="UP000492821">
    <property type="component" value="Unassembled WGS sequence"/>
</dbReference>
<reference evidence="9" key="1">
    <citation type="journal article" date="2013" name="Genetics">
        <title>The draft genome and transcriptome of Panagrellus redivivus are shaped by the harsh demands of a free-living lifestyle.</title>
        <authorList>
            <person name="Srinivasan J."/>
            <person name="Dillman A.R."/>
            <person name="Macchietto M.G."/>
            <person name="Heikkinen L."/>
            <person name="Lakso M."/>
            <person name="Fracchia K.M."/>
            <person name="Antoshechkin I."/>
            <person name="Mortazavi A."/>
            <person name="Wong G."/>
            <person name="Sternberg P.W."/>
        </authorList>
    </citation>
    <scope>NUCLEOTIDE SEQUENCE [LARGE SCALE GENOMIC DNA]</scope>
    <source>
        <strain evidence="9">MT8872</strain>
    </source>
</reference>
<name>A0A7E4VMZ8_PANRE</name>
<dbReference type="GO" id="GO:0005049">
    <property type="term" value="F:nuclear export signal receptor activity"/>
    <property type="evidence" value="ECO:0007669"/>
    <property type="project" value="InterPro"/>
</dbReference>
<reference evidence="10" key="2">
    <citation type="submission" date="2020-10" db="UniProtKB">
        <authorList>
            <consortium name="WormBaseParasite"/>
        </authorList>
    </citation>
    <scope>IDENTIFICATION</scope>
</reference>
<evidence type="ECO:0000256" key="6">
    <source>
        <dbReference type="ARBA" id="ARBA00022927"/>
    </source>
</evidence>
<accession>A0A7E4VMZ8</accession>
<dbReference type="InterPro" id="IPR044189">
    <property type="entry name" value="XPO4/7-like"/>
</dbReference>
<evidence type="ECO:0000256" key="5">
    <source>
        <dbReference type="ARBA" id="ARBA00022490"/>
    </source>
</evidence>
<dbReference type="PANTHER" id="PTHR12596:SF2">
    <property type="entry name" value="EXPORTIN-7 ISOFORM X1"/>
    <property type="match status" value="1"/>
</dbReference>
<dbReference type="GO" id="GO:0006611">
    <property type="term" value="P:protein export from nucleus"/>
    <property type="evidence" value="ECO:0007669"/>
    <property type="project" value="TreeGrafter"/>
</dbReference>
<organism evidence="9 10">
    <name type="scientific">Panagrellus redivivus</name>
    <name type="common">Microworm</name>
    <dbReference type="NCBI Taxonomy" id="6233"/>
    <lineage>
        <taxon>Eukaryota</taxon>
        <taxon>Metazoa</taxon>
        <taxon>Ecdysozoa</taxon>
        <taxon>Nematoda</taxon>
        <taxon>Chromadorea</taxon>
        <taxon>Rhabditida</taxon>
        <taxon>Tylenchina</taxon>
        <taxon>Panagrolaimomorpha</taxon>
        <taxon>Panagrolaimoidea</taxon>
        <taxon>Panagrolaimidae</taxon>
        <taxon>Panagrellus</taxon>
    </lineage>
</organism>
<dbReference type="Pfam" id="PF25795">
    <property type="entry name" value="TPR_XPO7"/>
    <property type="match status" value="1"/>
</dbReference>
<dbReference type="SUPFAM" id="SSF48371">
    <property type="entry name" value="ARM repeat"/>
    <property type="match status" value="1"/>
</dbReference>
<dbReference type="PANTHER" id="PTHR12596">
    <property type="entry name" value="EXPORTIN 4,7-RELATED"/>
    <property type="match status" value="1"/>
</dbReference>
<evidence type="ECO:0000313" key="9">
    <source>
        <dbReference type="Proteomes" id="UP000492821"/>
    </source>
</evidence>
<evidence type="ECO:0000256" key="7">
    <source>
        <dbReference type="ARBA" id="ARBA00023242"/>
    </source>
</evidence>
<dbReference type="GO" id="GO:0005643">
    <property type="term" value="C:nuclear pore"/>
    <property type="evidence" value="ECO:0007669"/>
    <property type="project" value="TreeGrafter"/>
</dbReference>
<evidence type="ECO:0000313" key="10">
    <source>
        <dbReference type="WBParaSite" id="Pan_g22833.t1"/>
    </source>
</evidence>
<keyword evidence="9" id="KW-1185">Reference proteome</keyword>